<keyword evidence="2" id="KW-0812">Transmembrane</keyword>
<feature type="transmembrane region" description="Helical" evidence="2">
    <location>
        <begin position="348"/>
        <end position="368"/>
    </location>
</feature>
<dbReference type="Proteomes" id="UP001378592">
    <property type="component" value="Unassembled WGS sequence"/>
</dbReference>
<feature type="transmembrane region" description="Helical" evidence="2">
    <location>
        <begin position="440"/>
        <end position="457"/>
    </location>
</feature>
<dbReference type="InterPro" id="IPR050327">
    <property type="entry name" value="Proton-linked_MCT"/>
</dbReference>
<gene>
    <name evidence="3" type="ORF">R5R35_008771</name>
</gene>
<keyword evidence="2" id="KW-1133">Transmembrane helix</keyword>
<evidence type="ECO:0000256" key="1">
    <source>
        <dbReference type="SAM" id="MobiDB-lite"/>
    </source>
</evidence>
<dbReference type="AlphaFoldDB" id="A0AAN9ZI96"/>
<name>A0AAN9ZI96_9ORTH</name>
<comment type="caution">
    <text evidence="3">The sequence shown here is derived from an EMBL/GenBank/DDBJ whole genome shotgun (WGS) entry which is preliminary data.</text>
</comment>
<feature type="transmembrane region" description="Helical" evidence="2">
    <location>
        <begin position="380"/>
        <end position="403"/>
    </location>
</feature>
<keyword evidence="4" id="KW-1185">Reference proteome</keyword>
<dbReference type="InterPro" id="IPR011701">
    <property type="entry name" value="MFS"/>
</dbReference>
<evidence type="ECO:0000313" key="3">
    <source>
        <dbReference type="EMBL" id="KAK7873509.1"/>
    </source>
</evidence>
<dbReference type="PANTHER" id="PTHR11360:SF251">
    <property type="entry name" value="MAJOR FACILITATOR SUPERFAMILY (MFS) PROFILE DOMAIN-CONTAINING PROTEIN"/>
    <property type="match status" value="1"/>
</dbReference>
<protein>
    <recommendedName>
        <fullName evidence="5">Monocarboxylate transporter</fullName>
    </recommendedName>
</protein>
<dbReference type="EMBL" id="JAZDUA010000012">
    <property type="protein sequence ID" value="KAK7873509.1"/>
    <property type="molecule type" value="Genomic_DNA"/>
</dbReference>
<feature type="compositionally biased region" description="Acidic residues" evidence="1">
    <location>
        <begin position="64"/>
        <end position="73"/>
    </location>
</feature>
<dbReference type="Gene3D" id="1.20.1250.20">
    <property type="entry name" value="MFS general substrate transporter like domains"/>
    <property type="match status" value="1"/>
</dbReference>
<dbReference type="SUPFAM" id="SSF103473">
    <property type="entry name" value="MFS general substrate transporter"/>
    <property type="match status" value="1"/>
</dbReference>
<feature type="region of interest" description="Disordered" evidence="1">
    <location>
        <begin position="690"/>
        <end position="717"/>
    </location>
</feature>
<dbReference type="Pfam" id="PF07690">
    <property type="entry name" value="MFS_1"/>
    <property type="match status" value="1"/>
</dbReference>
<feature type="region of interest" description="Disordered" evidence="1">
    <location>
        <begin position="736"/>
        <end position="770"/>
    </location>
</feature>
<feature type="transmembrane region" description="Helical" evidence="2">
    <location>
        <begin position="164"/>
        <end position="185"/>
    </location>
</feature>
<feature type="transmembrane region" description="Helical" evidence="2">
    <location>
        <begin position="478"/>
        <end position="499"/>
    </location>
</feature>
<feature type="transmembrane region" description="Helical" evidence="2">
    <location>
        <begin position="415"/>
        <end position="434"/>
    </location>
</feature>
<evidence type="ECO:0000313" key="4">
    <source>
        <dbReference type="Proteomes" id="UP001378592"/>
    </source>
</evidence>
<feature type="compositionally biased region" description="Basic and acidic residues" evidence="1">
    <location>
        <begin position="83"/>
        <end position="92"/>
    </location>
</feature>
<evidence type="ECO:0008006" key="5">
    <source>
        <dbReference type="Google" id="ProtNLM"/>
    </source>
</evidence>
<feature type="transmembrane region" description="Helical" evidence="2">
    <location>
        <begin position="281"/>
        <end position="300"/>
    </location>
</feature>
<dbReference type="InterPro" id="IPR036259">
    <property type="entry name" value="MFS_trans_sf"/>
</dbReference>
<feature type="region of interest" description="Disordered" evidence="1">
    <location>
        <begin position="44"/>
        <end position="105"/>
    </location>
</feature>
<dbReference type="PANTHER" id="PTHR11360">
    <property type="entry name" value="MONOCARBOXYLATE TRANSPORTER"/>
    <property type="match status" value="1"/>
</dbReference>
<proteinExistence type="predicted"/>
<reference evidence="3 4" key="1">
    <citation type="submission" date="2024-03" db="EMBL/GenBank/DDBJ databases">
        <title>The genome assembly and annotation of the cricket Gryllus longicercus Weissman &amp; Gray.</title>
        <authorList>
            <person name="Szrajer S."/>
            <person name="Gray D."/>
            <person name="Ylla G."/>
        </authorList>
    </citation>
    <scope>NUCLEOTIDE SEQUENCE [LARGE SCALE GENOMIC DNA]</scope>
    <source>
        <strain evidence="3">DAG 2021-001</strain>
        <tissue evidence="3">Whole body minus gut</tissue>
    </source>
</reference>
<organism evidence="3 4">
    <name type="scientific">Gryllus longicercus</name>
    <dbReference type="NCBI Taxonomy" id="2509291"/>
    <lineage>
        <taxon>Eukaryota</taxon>
        <taxon>Metazoa</taxon>
        <taxon>Ecdysozoa</taxon>
        <taxon>Arthropoda</taxon>
        <taxon>Hexapoda</taxon>
        <taxon>Insecta</taxon>
        <taxon>Pterygota</taxon>
        <taxon>Neoptera</taxon>
        <taxon>Polyneoptera</taxon>
        <taxon>Orthoptera</taxon>
        <taxon>Ensifera</taxon>
        <taxon>Gryllidea</taxon>
        <taxon>Grylloidea</taxon>
        <taxon>Gryllidae</taxon>
        <taxon>Gryllinae</taxon>
        <taxon>Gryllus</taxon>
    </lineage>
</organism>
<sequence>MERGRSDSLLLRGEDSGVATSGAELPSCSEALELPECCAAALRDAAAAAAPASPPSPRRRAGSDEDDAPDEDGGGGGDGDGGGGRRERDRDRRGRRRHHRRAEALDDSASTIKQHYYPEGGWGWVVLACGVLAQLLAAGLHGAAGVLLCETVRRFPQESYVRAGWLGALSTAVALLLSPVTIAFCRRKSTRVTAVLGGLVTALGCLFTSFASQFHQLFFSYGTVIGVGVGLTRDCSTLMVAQYFKRRREFVEIFIVSGSGLGIALMSVFINGAISAVGWRLGLQAVTGAVFLTFILGTFYRSASLYHPQRRAILHLKNQKRKIKDKSRHDDRPPFFDFSTLRSRTVRILLVSTGISAFGLNTPIFYLAHQVQEDGLGEAAVLLQAYLGLAWALGCAAFGLVVVQNSVECRIARQYLCQAAVFMCGLSILALTAVRGSYPGYVLFAWIYGIFCGGYHYSLKMYTYERVRARNFARTWGFVQCSQAIPVALGVPISGYINVGCGGKAGYYFSSTCVLLGSLALFLVDLHRRRLERHKHTRANGTRHLCVSEACPQRRKLSFSQEPDHEPGALGGAGLGAAAALVLAPGGAGGAGAAGDLGALAAPGAEVLLGAPSLLLAAAVDKPELTCISEEGIADMDLPDNLLDDLDYIGDCITSCNKVENYLMLSEFENNLIAEMPVILDRKGRRWSLARQSPRAGDDASTAPGEDSASPAAGGGCTGGDGGEAGACTGGGGGGGGGGGAGGGGGSGVQGPGAGRRGSRELPAFRGAGSKWRLASGPKRVITVIDEASV</sequence>
<feature type="transmembrane region" description="Helical" evidence="2">
    <location>
        <begin position="218"/>
        <end position="241"/>
    </location>
</feature>
<dbReference type="GO" id="GO:0022857">
    <property type="term" value="F:transmembrane transporter activity"/>
    <property type="evidence" value="ECO:0007669"/>
    <property type="project" value="InterPro"/>
</dbReference>
<feature type="transmembrane region" description="Helical" evidence="2">
    <location>
        <begin position="505"/>
        <end position="526"/>
    </location>
</feature>
<accession>A0AAN9ZI96</accession>
<evidence type="ECO:0000256" key="2">
    <source>
        <dbReference type="SAM" id="Phobius"/>
    </source>
</evidence>
<feature type="transmembrane region" description="Helical" evidence="2">
    <location>
        <begin position="192"/>
        <end position="212"/>
    </location>
</feature>
<keyword evidence="2" id="KW-0472">Membrane</keyword>
<feature type="compositionally biased region" description="Gly residues" evidence="1">
    <location>
        <begin position="736"/>
        <end position="756"/>
    </location>
</feature>
<feature type="transmembrane region" description="Helical" evidence="2">
    <location>
        <begin position="253"/>
        <end position="275"/>
    </location>
</feature>
<feature type="region of interest" description="Disordered" evidence="1">
    <location>
        <begin position="1"/>
        <end position="23"/>
    </location>
</feature>
<feature type="transmembrane region" description="Helical" evidence="2">
    <location>
        <begin position="122"/>
        <end position="144"/>
    </location>
</feature>